<dbReference type="InterPro" id="IPR005334">
    <property type="entry name" value="Tctex-1-like"/>
</dbReference>
<name>A0A151ZRX6_TIELA</name>
<dbReference type="PANTHER" id="PTHR21255">
    <property type="entry name" value="T-COMPLEX-ASSOCIATED-TESTIS-EXPRESSED 1/ DYNEIN LIGHT CHAIN"/>
    <property type="match status" value="1"/>
</dbReference>
<dbReference type="InParanoid" id="A0A151ZRX6"/>
<keyword evidence="2" id="KW-1185">Reference proteome</keyword>
<dbReference type="Pfam" id="PF03645">
    <property type="entry name" value="Tctex-1"/>
    <property type="match status" value="1"/>
</dbReference>
<dbReference type="STRING" id="361077.A0A151ZRX6"/>
<dbReference type="Proteomes" id="UP000076078">
    <property type="component" value="Unassembled WGS sequence"/>
</dbReference>
<dbReference type="GO" id="GO:0005737">
    <property type="term" value="C:cytoplasm"/>
    <property type="evidence" value="ECO:0007669"/>
    <property type="project" value="TreeGrafter"/>
</dbReference>
<sequence length="116" mass="13004">MSSTTSVLMNNSNTFVVEDMLSILKEAVESSIQNSPYQHSKVPQWTSSIIDSSLKKIQELQKPFKYIVTCVIFQKTGAGFHLGSSCSWDPSTDGSCSYRWENKSMYCIINVFGCKV</sequence>
<dbReference type="CDD" id="cd21455">
    <property type="entry name" value="DLC-like_DYNLT1_DYNLT3"/>
    <property type="match status" value="1"/>
</dbReference>
<gene>
    <name evidence="1" type="ORF">DLAC_03967</name>
</gene>
<accession>A0A151ZRX6</accession>
<evidence type="ECO:0000313" key="1">
    <source>
        <dbReference type="EMBL" id="KYQ96680.1"/>
    </source>
</evidence>
<proteinExistence type="predicted"/>
<dbReference type="Gene3D" id="3.30.1140.40">
    <property type="entry name" value="Tctex-1"/>
    <property type="match status" value="1"/>
</dbReference>
<dbReference type="GO" id="GO:0005868">
    <property type="term" value="C:cytoplasmic dynein complex"/>
    <property type="evidence" value="ECO:0007669"/>
    <property type="project" value="TreeGrafter"/>
</dbReference>
<protein>
    <submittedName>
        <fullName evidence="1">Cytoplasmic dynein light chain</fullName>
    </submittedName>
</protein>
<dbReference type="PANTHER" id="PTHR21255:SF4">
    <property type="entry name" value="DYNEIN LIGHT CHAIN TCTEX-TYPE"/>
    <property type="match status" value="1"/>
</dbReference>
<reference evidence="1 2" key="1">
    <citation type="submission" date="2015-12" db="EMBL/GenBank/DDBJ databases">
        <title>Dictyostelia acquired genes for synthesis and detection of signals that induce cell-type specialization by lateral gene transfer from prokaryotes.</title>
        <authorList>
            <person name="Gloeckner G."/>
            <person name="Schaap P."/>
        </authorList>
    </citation>
    <scope>NUCLEOTIDE SEQUENCE [LARGE SCALE GENOMIC DNA]</scope>
    <source>
        <strain evidence="1 2">TK</strain>
    </source>
</reference>
<dbReference type="GO" id="GO:0045505">
    <property type="term" value="F:dynein intermediate chain binding"/>
    <property type="evidence" value="ECO:0007669"/>
    <property type="project" value="TreeGrafter"/>
</dbReference>
<dbReference type="OrthoDB" id="10059120at2759"/>
<dbReference type="EMBL" id="LODT01000021">
    <property type="protein sequence ID" value="KYQ96680.1"/>
    <property type="molecule type" value="Genomic_DNA"/>
</dbReference>
<comment type="caution">
    <text evidence="1">The sequence shown here is derived from an EMBL/GenBank/DDBJ whole genome shotgun (WGS) entry which is preliminary data.</text>
</comment>
<dbReference type="AlphaFoldDB" id="A0A151ZRX6"/>
<organism evidence="1 2">
    <name type="scientific">Tieghemostelium lacteum</name>
    <name type="common">Slime mold</name>
    <name type="synonym">Dictyostelium lacteum</name>
    <dbReference type="NCBI Taxonomy" id="361077"/>
    <lineage>
        <taxon>Eukaryota</taxon>
        <taxon>Amoebozoa</taxon>
        <taxon>Evosea</taxon>
        <taxon>Eumycetozoa</taxon>
        <taxon>Dictyostelia</taxon>
        <taxon>Dictyosteliales</taxon>
        <taxon>Raperosteliaceae</taxon>
        <taxon>Tieghemostelium</taxon>
    </lineage>
</organism>
<dbReference type="FunCoup" id="A0A151ZRX6">
    <property type="interactions" value="29"/>
</dbReference>
<evidence type="ECO:0000313" key="2">
    <source>
        <dbReference type="Proteomes" id="UP000076078"/>
    </source>
</evidence>
<dbReference type="GO" id="GO:0007018">
    <property type="term" value="P:microtubule-based movement"/>
    <property type="evidence" value="ECO:0007669"/>
    <property type="project" value="TreeGrafter"/>
</dbReference>
<dbReference type="OMA" id="HNDEMTF"/>
<dbReference type="InterPro" id="IPR038586">
    <property type="entry name" value="Tctex-1-like_sf"/>
</dbReference>